<evidence type="ECO:0000313" key="2">
    <source>
        <dbReference type="EMBL" id="EMA39677.1"/>
    </source>
</evidence>
<dbReference type="PROSITE" id="PS51257">
    <property type="entry name" value="PROKAR_LIPOPROTEIN"/>
    <property type="match status" value="1"/>
</dbReference>
<accession>M0M1H8</accession>
<dbReference type="Proteomes" id="UP000011607">
    <property type="component" value="Unassembled WGS sequence"/>
</dbReference>
<organism evidence="2 3">
    <name type="scientific">Halobiforma nitratireducens JCM 10879</name>
    <dbReference type="NCBI Taxonomy" id="1227454"/>
    <lineage>
        <taxon>Archaea</taxon>
        <taxon>Methanobacteriati</taxon>
        <taxon>Methanobacteriota</taxon>
        <taxon>Stenosarchaea group</taxon>
        <taxon>Halobacteria</taxon>
        <taxon>Halobacteriales</taxon>
        <taxon>Natrialbaceae</taxon>
        <taxon>Halobiforma</taxon>
    </lineage>
</organism>
<sequence>MERRRFLLTAAGSVAVGTAGCSSNGDASEDGGIGALPSDRDADVELVDAESMTAPPRSGTAATPWHRVDVENRSDVPHGRLEIGVRFLSENGDVLGTTERVVALLPGETTLRCYFEGEVDVDDLETAEAEIHDANAQVTSSPVDGVTIRNADLSAGGDVVNVAGELEVDDSGPAADAERLVVVAPIYDEDGTFRGTGSDVLFGPAAGETVGFGASSDGFRAPEDAAPLEAYELHVLDDYT</sequence>
<proteinExistence type="predicted"/>
<comment type="caution">
    <text evidence="2">The sequence shown here is derived from an EMBL/GenBank/DDBJ whole genome shotgun (WGS) entry which is preliminary data.</text>
</comment>
<dbReference type="RefSeq" id="WP_006672614.1">
    <property type="nucleotide sequence ID" value="NZ_AOMA01000080.1"/>
</dbReference>
<dbReference type="eggNOG" id="ENOG502N5ZI">
    <property type="taxonomic scope" value="Archaea"/>
</dbReference>
<gene>
    <name evidence="2" type="ORF">C446_08416</name>
</gene>
<protein>
    <submittedName>
        <fullName evidence="2">Uncharacterized protein</fullName>
    </submittedName>
</protein>
<evidence type="ECO:0000313" key="3">
    <source>
        <dbReference type="Proteomes" id="UP000011607"/>
    </source>
</evidence>
<dbReference type="EMBL" id="AOMA01000080">
    <property type="protein sequence ID" value="EMA39677.1"/>
    <property type="molecule type" value="Genomic_DNA"/>
</dbReference>
<feature type="region of interest" description="Disordered" evidence="1">
    <location>
        <begin position="18"/>
        <end position="39"/>
    </location>
</feature>
<feature type="region of interest" description="Disordered" evidence="1">
    <location>
        <begin position="51"/>
        <end position="71"/>
    </location>
</feature>
<dbReference type="STRING" id="1227454.C446_08416"/>
<dbReference type="AlphaFoldDB" id="M0M1H8"/>
<evidence type="ECO:0000256" key="1">
    <source>
        <dbReference type="SAM" id="MobiDB-lite"/>
    </source>
</evidence>
<name>M0M1H8_9EURY</name>
<reference evidence="2 3" key="1">
    <citation type="journal article" date="2014" name="PLoS Genet.">
        <title>Phylogenetically driven sequencing of extremely halophilic archaea reveals strategies for static and dynamic osmo-response.</title>
        <authorList>
            <person name="Becker E.A."/>
            <person name="Seitzer P.M."/>
            <person name="Tritt A."/>
            <person name="Larsen D."/>
            <person name="Krusor M."/>
            <person name="Yao A.I."/>
            <person name="Wu D."/>
            <person name="Madern D."/>
            <person name="Eisen J.A."/>
            <person name="Darling A.E."/>
            <person name="Facciotti M.T."/>
        </authorList>
    </citation>
    <scope>NUCLEOTIDE SEQUENCE [LARGE SCALE GENOMIC DNA]</scope>
    <source>
        <strain evidence="2 3">JCM 10879</strain>
    </source>
</reference>
<keyword evidence="3" id="KW-1185">Reference proteome</keyword>